<dbReference type="InterPro" id="IPR035914">
    <property type="entry name" value="Sperma_CUB_dom_sf"/>
</dbReference>
<evidence type="ECO:0000313" key="5">
    <source>
        <dbReference type="Proteomes" id="UP001075354"/>
    </source>
</evidence>
<keyword evidence="5" id="KW-1185">Reference proteome</keyword>
<comment type="caution">
    <text evidence="4">The sequence shown here is derived from an EMBL/GenBank/DDBJ whole genome shotgun (WGS) entry which is preliminary data.</text>
</comment>
<feature type="domain" description="CUB" evidence="3">
    <location>
        <begin position="89"/>
        <end position="218"/>
    </location>
</feature>
<evidence type="ECO:0000256" key="1">
    <source>
        <dbReference type="ARBA" id="ARBA00023157"/>
    </source>
</evidence>
<protein>
    <recommendedName>
        <fullName evidence="3">CUB domain-containing protein</fullName>
    </recommendedName>
</protein>
<keyword evidence="1 2" id="KW-1015">Disulfide bond</keyword>
<dbReference type="CDD" id="cd00041">
    <property type="entry name" value="CUB"/>
    <property type="match status" value="1"/>
</dbReference>
<dbReference type="EMBL" id="JAPTSV010000015">
    <property type="protein sequence ID" value="KAJ1520248.1"/>
    <property type="molecule type" value="Genomic_DNA"/>
</dbReference>
<sequence length="424" mass="44367">MVRLRSGGGGHCSWELRAGGGSGGSGGSRPLCRLRVEALSLRLPCDRGALTVAGELLCGGHQDEFEAVILLEECGASDALAEATSDVDCGGLYPVSPGEAVGLLSPGYPARYPHNKQCLFALVPRSETHPPACFLDLDFADFNLAGSAAGGCASGDRLVVEGVPGAVFCDRRTGRARLALPPSKTGVPVNEGTPAVRLRFLSDGQGSGPGFRVLATLAPCEAAANDDGREEDILPVLAVDNDIVGNGSAGAASASLPFPQCCGRVHVGPSLFLTSPGFPVGLASSSECVFPVARLSPLTCRLRLVLHQFLLLGASLGACEKHFLQVDGRRLCGCRSRGQVVSYFRPGESVKLLRYYRHPLATGAFIAEVIQEDCASPVAGVPWARSVDDRDALWSNGWVSSGTPMMSRRRAELRMTPTQLGVAA</sequence>
<feature type="disulfide bond" evidence="2">
    <location>
        <begin position="152"/>
        <end position="169"/>
    </location>
</feature>
<organism evidence="4 5">
    <name type="scientific">Megalurothrips usitatus</name>
    <name type="common">bean blossom thrips</name>
    <dbReference type="NCBI Taxonomy" id="439358"/>
    <lineage>
        <taxon>Eukaryota</taxon>
        <taxon>Metazoa</taxon>
        <taxon>Ecdysozoa</taxon>
        <taxon>Arthropoda</taxon>
        <taxon>Hexapoda</taxon>
        <taxon>Insecta</taxon>
        <taxon>Pterygota</taxon>
        <taxon>Neoptera</taxon>
        <taxon>Paraneoptera</taxon>
        <taxon>Thysanoptera</taxon>
        <taxon>Terebrantia</taxon>
        <taxon>Thripoidea</taxon>
        <taxon>Thripidae</taxon>
        <taxon>Megalurothrips</taxon>
    </lineage>
</organism>
<dbReference type="GO" id="GO:0004252">
    <property type="term" value="F:serine-type endopeptidase activity"/>
    <property type="evidence" value="ECO:0007669"/>
    <property type="project" value="TreeGrafter"/>
</dbReference>
<dbReference type="Gene3D" id="2.60.120.290">
    <property type="entry name" value="Spermadhesin, CUB domain"/>
    <property type="match status" value="1"/>
</dbReference>
<dbReference type="InterPro" id="IPR000859">
    <property type="entry name" value="CUB_dom"/>
</dbReference>
<evidence type="ECO:0000259" key="3">
    <source>
        <dbReference type="PROSITE" id="PS01180"/>
    </source>
</evidence>
<dbReference type="GO" id="GO:0005615">
    <property type="term" value="C:extracellular space"/>
    <property type="evidence" value="ECO:0007669"/>
    <property type="project" value="TreeGrafter"/>
</dbReference>
<dbReference type="PANTHER" id="PTHR24255:SF31">
    <property type="entry name" value="CUBILIN-LIKE PROTEIN"/>
    <property type="match status" value="1"/>
</dbReference>
<dbReference type="PROSITE" id="PS01180">
    <property type="entry name" value="CUB"/>
    <property type="match status" value="1"/>
</dbReference>
<accession>A0AAV7X5Z7</accession>
<dbReference type="PANTHER" id="PTHR24255">
    <property type="entry name" value="COMPLEMENT COMPONENT 1, S SUBCOMPONENT-RELATED"/>
    <property type="match status" value="1"/>
</dbReference>
<dbReference type="SUPFAM" id="SSF49854">
    <property type="entry name" value="Spermadhesin, CUB domain"/>
    <property type="match status" value="1"/>
</dbReference>
<evidence type="ECO:0000256" key="2">
    <source>
        <dbReference type="PROSITE-ProRule" id="PRU00059"/>
    </source>
</evidence>
<reference evidence="4" key="1">
    <citation type="submission" date="2022-12" db="EMBL/GenBank/DDBJ databases">
        <title>Chromosome-level genome assembly of the bean flower thrips Megalurothrips usitatus.</title>
        <authorList>
            <person name="Ma L."/>
            <person name="Liu Q."/>
            <person name="Li H."/>
            <person name="Cai W."/>
        </authorList>
    </citation>
    <scope>NUCLEOTIDE SEQUENCE</scope>
    <source>
        <strain evidence="4">Cailab_2022a</strain>
    </source>
</reference>
<comment type="caution">
    <text evidence="2">Lacks conserved residue(s) required for the propagation of feature annotation.</text>
</comment>
<evidence type="ECO:0000313" key="4">
    <source>
        <dbReference type="EMBL" id="KAJ1520248.1"/>
    </source>
</evidence>
<proteinExistence type="predicted"/>
<dbReference type="AlphaFoldDB" id="A0AAV7X5Z7"/>
<dbReference type="Proteomes" id="UP001075354">
    <property type="component" value="Chromosome 15"/>
</dbReference>
<name>A0AAV7X5Z7_9NEOP</name>
<gene>
    <name evidence="4" type="ORF">ONE63_004455</name>
</gene>